<comment type="caution">
    <text evidence="1">The sequence shown here is derived from an EMBL/GenBank/DDBJ whole genome shotgun (WGS) entry which is preliminary data.</text>
</comment>
<evidence type="ECO:0000313" key="2">
    <source>
        <dbReference type="Proteomes" id="UP001358586"/>
    </source>
</evidence>
<evidence type="ECO:0000313" key="1">
    <source>
        <dbReference type="EMBL" id="KAK5841182.1"/>
    </source>
</evidence>
<sequence length="84" mass="9126">MVVWPDSVTICITWIVHSAHYLLHVIQGGTSKAQHAVVAIIGPIPAPQNNSAGRYNSYSPNLLTESLQSSAVRDDDGNRKSHHP</sequence>
<reference evidence="1 2" key="1">
    <citation type="submission" date="2023-03" db="EMBL/GenBank/DDBJ databases">
        <title>WGS of Gossypium arboreum.</title>
        <authorList>
            <person name="Yu D."/>
        </authorList>
    </citation>
    <scope>NUCLEOTIDE SEQUENCE [LARGE SCALE GENOMIC DNA]</scope>
    <source>
        <tissue evidence="1">Leaf</tissue>
    </source>
</reference>
<protein>
    <submittedName>
        <fullName evidence="1">Uncharacterized protein</fullName>
    </submittedName>
</protein>
<keyword evidence="2" id="KW-1185">Reference proteome</keyword>
<dbReference type="EMBL" id="JARKNE010000003">
    <property type="protein sequence ID" value="KAK5841182.1"/>
    <property type="molecule type" value="Genomic_DNA"/>
</dbReference>
<organism evidence="1 2">
    <name type="scientific">Gossypium arboreum</name>
    <name type="common">Tree cotton</name>
    <name type="synonym">Gossypium nanking</name>
    <dbReference type="NCBI Taxonomy" id="29729"/>
    <lineage>
        <taxon>Eukaryota</taxon>
        <taxon>Viridiplantae</taxon>
        <taxon>Streptophyta</taxon>
        <taxon>Embryophyta</taxon>
        <taxon>Tracheophyta</taxon>
        <taxon>Spermatophyta</taxon>
        <taxon>Magnoliopsida</taxon>
        <taxon>eudicotyledons</taxon>
        <taxon>Gunneridae</taxon>
        <taxon>Pentapetalae</taxon>
        <taxon>rosids</taxon>
        <taxon>malvids</taxon>
        <taxon>Malvales</taxon>
        <taxon>Malvaceae</taxon>
        <taxon>Malvoideae</taxon>
        <taxon>Gossypium</taxon>
    </lineage>
</organism>
<accession>A0ABR0QPF2</accession>
<proteinExistence type="predicted"/>
<gene>
    <name evidence="1" type="ORF">PVK06_010091</name>
</gene>
<dbReference type="Proteomes" id="UP001358586">
    <property type="component" value="Chromosome 3"/>
</dbReference>
<name>A0ABR0QPF2_GOSAR</name>